<accession>A0A506U3Y9</accession>
<protein>
    <submittedName>
        <fullName evidence="6">LysR family transcriptional regulator</fullName>
    </submittedName>
</protein>
<dbReference type="Proteomes" id="UP000318801">
    <property type="component" value="Unassembled WGS sequence"/>
</dbReference>
<dbReference type="Gene3D" id="1.10.10.10">
    <property type="entry name" value="Winged helix-like DNA-binding domain superfamily/Winged helix DNA-binding domain"/>
    <property type="match status" value="1"/>
</dbReference>
<dbReference type="InterPro" id="IPR005119">
    <property type="entry name" value="LysR_subst-bd"/>
</dbReference>
<dbReference type="PROSITE" id="PS50931">
    <property type="entry name" value="HTH_LYSR"/>
    <property type="match status" value="1"/>
</dbReference>
<gene>
    <name evidence="6" type="ORF">FJU08_14480</name>
</gene>
<dbReference type="GO" id="GO:0005829">
    <property type="term" value="C:cytosol"/>
    <property type="evidence" value="ECO:0007669"/>
    <property type="project" value="TreeGrafter"/>
</dbReference>
<dbReference type="Pfam" id="PF03466">
    <property type="entry name" value="LysR_substrate"/>
    <property type="match status" value="1"/>
</dbReference>
<comment type="similarity">
    <text evidence="1">Belongs to the LysR transcriptional regulatory family.</text>
</comment>
<dbReference type="Pfam" id="PF00126">
    <property type="entry name" value="HTH_1"/>
    <property type="match status" value="1"/>
</dbReference>
<evidence type="ECO:0000313" key="7">
    <source>
        <dbReference type="Proteomes" id="UP000318801"/>
    </source>
</evidence>
<dbReference type="GO" id="GO:0003677">
    <property type="term" value="F:DNA binding"/>
    <property type="evidence" value="ECO:0007669"/>
    <property type="project" value="UniProtKB-KW"/>
</dbReference>
<reference evidence="6 7" key="1">
    <citation type="submission" date="2019-06" db="EMBL/GenBank/DDBJ databases">
        <authorList>
            <person name="Li M."/>
        </authorList>
    </citation>
    <scope>NUCLEOTIDE SEQUENCE [LARGE SCALE GENOMIC DNA]</scope>
    <source>
        <strain evidence="6 7">BGMRC2036</strain>
    </source>
</reference>
<dbReference type="AlphaFoldDB" id="A0A506U3Y9"/>
<dbReference type="SUPFAM" id="SSF53850">
    <property type="entry name" value="Periplasmic binding protein-like II"/>
    <property type="match status" value="1"/>
</dbReference>
<dbReference type="InterPro" id="IPR050950">
    <property type="entry name" value="HTH-type_LysR_regulators"/>
</dbReference>
<evidence type="ECO:0000313" key="6">
    <source>
        <dbReference type="EMBL" id="TPW29062.1"/>
    </source>
</evidence>
<keyword evidence="4" id="KW-0804">Transcription</keyword>
<evidence type="ECO:0000256" key="1">
    <source>
        <dbReference type="ARBA" id="ARBA00009437"/>
    </source>
</evidence>
<dbReference type="Gene3D" id="3.40.190.290">
    <property type="match status" value="1"/>
</dbReference>
<comment type="caution">
    <text evidence="6">The sequence shown here is derived from an EMBL/GenBank/DDBJ whole genome shotgun (WGS) entry which is preliminary data.</text>
</comment>
<evidence type="ECO:0000256" key="2">
    <source>
        <dbReference type="ARBA" id="ARBA00023015"/>
    </source>
</evidence>
<evidence type="ECO:0000256" key="4">
    <source>
        <dbReference type="ARBA" id="ARBA00023163"/>
    </source>
</evidence>
<dbReference type="InterPro" id="IPR000847">
    <property type="entry name" value="LysR_HTH_N"/>
</dbReference>
<dbReference type="OrthoDB" id="7809623at2"/>
<dbReference type="InterPro" id="IPR036388">
    <property type="entry name" value="WH-like_DNA-bd_sf"/>
</dbReference>
<dbReference type="GO" id="GO:0003700">
    <property type="term" value="F:DNA-binding transcription factor activity"/>
    <property type="evidence" value="ECO:0007669"/>
    <property type="project" value="InterPro"/>
</dbReference>
<dbReference type="PRINTS" id="PR00039">
    <property type="entry name" value="HTHLYSR"/>
</dbReference>
<dbReference type="PANTHER" id="PTHR30419:SF8">
    <property type="entry name" value="NITROGEN ASSIMILATION TRANSCRIPTIONAL ACTIVATOR-RELATED"/>
    <property type="match status" value="1"/>
</dbReference>
<keyword evidence="2" id="KW-0805">Transcription regulation</keyword>
<organism evidence="6 7">
    <name type="scientific">Martelella alba</name>
    <dbReference type="NCBI Taxonomy" id="2590451"/>
    <lineage>
        <taxon>Bacteria</taxon>
        <taxon>Pseudomonadati</taxon>
        <taxon>Pseudomonadota</taxon>
        <taxon>Alphaproteobacteria</taxon>
        <taxon>Hyphomicrobiales</taxon>
        <taxon>Aurantimonadaceae</taxon>
        <taxon>Martelella</taxon>
    </lineage>
</organism>
<dbReference type="SUPFAM" id="SSF46785">
    <property type="entry name" value="Winged helix' DNA-binding domain"/>
    <property type="match status" value="1"/>
</dbReference>
<sequence length="342" mass="37586">MNNNSIDIAKLVYPMAGKEQIFLEDEFIRRGLRFSQLRLISILERSGQISAAAAQLGMTQSAASRLLGELEHTVGAKLYDRHGRGVVLTEIGYAIAQRAVVILHQLDESHREIAQMAAGARGSVRMGAVTGPSLEIVMPVIRELRRDYPEIELTVQVDTSDKLSEALFSYNLDFYLGRLPEDMDAKTVTMRPIGFEPVSLMARLDHPLASADTLSIGDCLDYDWVLQPAGSPLRRSIEVHLLAHGLMLPKHILVTTSALLTLAIISETDAISPVARPVAAFFQKDGILGGRVCQLPLKEEINVSPYSLIQRADGSPSPPVWRVLTLIEKQLANLFSTRQAAT</sequence>
<proteinExistence type="inferred from homology"/>
<keyword evidence="7" id="KW-1185">Reference proteome</keyword>
<dbReference type="PANTHER" id="PTHR30419">
    <property type="entry name" value="HTH-TYPE TRANSCRIPTIONAL REGULATOR YBHD"/>
    <property type="match status" value="1"/>
</dbReference>
<dbReference type="InterPro" id="IPR036390">
    <property type="entry name" value="WH_DNA-bd_sf"/>
</dbReference>
<evidence type="ECO:0000256" key="3">
    <source>
        <dbReference type="ARBA" id="ARBA00023125"/>
    </source>
</evidence>
<keyword evidence="3" id="KW-0238">DNA-binding</keyword>
<feature type="domain" description="HTH lysR-type" evidence="5">
    <location>
        <begin position="32"/>
        <end position="89"/>
    </location>
</feature>
<dbReference type="EMBL" id="VHLG01000010">
    <property type="protein sequence ID" value="TPW29062.1"/>
    <property type="molecule type" value="Genomic_DNA"/>
</dbReference>
<evidence type="ECO:0000259" key="5">
    <source>
        <dbReference type="PROSITE" id="PS50931"/>
    </source>
</evidence>
<name>A0A506U3Y9_9HYPH</name>